<accession>A0ABN6XJI1</accession>
<dbReference type="PANTHER" id="PTHR42848:SF1">
    <property type="entry name" value="HOLLIDAY JUNCTION BRANCH MIGRATION COMPLEX SUBUNIT RUVB"/>
    <property type="match status" value="1"/>
</dbReference>
<dbReference type="PANTHER" id="PTHR42848">
    <property type="match status" value="1"/>
</dbReference>
<reference evidence="6" key="1">
    <citation type="journal article" date="2019" name="Int. J. Syst. Evol. Microbiol.">
        <title>The Global Catalogue of Microorganisms (GCM) 10K type strain sequencing project: providing services to taxonomists for standard genome sequencing and annotation.</title>
        <authorList>
            <consortium name="The Broad Institute Genomics Platform"/>
            <consortium name="The Broad Institute Genome Sequencing Center for Infectious Disease"/>
            <person name="Wu L."/>
            <person name="Ma J."/>
        </authorList>
    </citation>
    <scope>NUCLEOTIDE SEQUENCE [LARGE SCALE GENOMIC DNA]</scope>
    <source>
        <strain evidence="6">NBRC 108565</strain>
    </source>
</reference>
<proteinExistence type="predicted"/>
<feature type="region of interest" description="Disordered" evidence="3">
    <location>
        <begin position="1"/>
        <end position="34"/>
    </location>
</feature>
<evidence type="ECO:0000256" key="1">
    <source>
        <dbReference type="ARBA" id="ARBA00022741"/>
    </source>
</evidence>
<organism evidence="5 6">
    <name type="scientific">Paraoerskovia sediminicola</name>
    <dbReference type="NCBI Taxonomy" id="1138587"/>
    <lineage>
        <taxon>Bacteria</taxon>
        <taxon>Bacillati</taxon>
        <taxon>Actinomycetota</taxon>
        <taxon>Actinomycetes</taxon>
        <taxon>Micrococcales</taxon>
        <taxon>Cellulomonadaceae</taxon>
        <taxon>Paraoerskovia</taxon>
    </lineage>
</organism>
<protein>
    <recommendedName>
        <fullName evidence="4">RuvB-like AAA+ ATPase domain-containing protein</fullName>
    </recommendedName>
</protein>
<dbReference type="Gene3D" id="3.40.50.300">
    <property type="entry name" value="P-loop containing nucleotide triphosphate hydrolases"/>
    <property type="match status" value="1"/>
</dbReference>
<dbReference type="InterPro" id="IPR004605">
    <property type="entry name" value="DNA_helicase_Holl-junc_RuvB"/>
</dbReference>
<evidence type="ECO:0000256" key="3">
    <source>
        <dbReference type="SAM" id="MobiDB-lite"/>
    </source>
</evidence>
<keyword evidence="2" id="KW-0067">ATP-binding</keyword>
<dbReference type="InterPro" id="IPR027417">
    <property type="entry name" value="P-loop_NTPase"/>
</dbReference>
<dbReference type="Pfam" id="PF05496">
    <property type="entry name" value="RuvB_N"/>
    <property type="match status" value="1"/>
</dbReference>
<evidence type="ECO:0000313" key="6">
    <source>
        <dbReference type="Proteomes" id="UP001321475"/>
    </source>
</evidence>
<evidence type="ECO:0000256" key="2">
    <source>
        <dbReference type="ARBA" id="ARBA00022840"/>
    </source>
</evidence>
<evidence type="ECO:0000259" key="4">
    <source>
        <dbReference type="Pfam" id="PF05496"/>
    </source>
</evidence>
<dbReference type="InterPro" id="IPR008824">
    <property type="entry name" value="RuvB-like_N"/>
</dbReference>
<keyword evidence="1" id="KW-0547">Nucleotide-binding</keyword>
<dbReference type="SUPFAM" id="SSF52540">
    <property type="entry name" value="P-loop containing nucleoside triphosphate hydrolases"/>
    <property type="match status" value="1"/>
</dbReference>
<gene>
    <name evidence="5" type="ORF">GCM10025865_27770</name>
</gene>
<feature type="compositionally biased region" description="Low complexity" evidence="3">
    <location>
        <begin position="21"/>
        <end position="30"/>
    </location>
</feature>
<keyword evidence="6" id="KW-1185">Reference proteome</keyword>
<sequence>MADFDRVGAQSDGLDEVAPRTGTAGESSETGTDRLVAAGADDLERAAEAALRPRTLDDFVGQKIVRDQLSLVLRAAIGRGATPDHVLLSGPRGSARRPSR</sequence>
<evidence type="ECO:0000313" key="5">
    <source>
        <dbReference type="EMBL" id="BDZ43478.1"/>
    </source>
</evidence>
<dbReference type="EMBL" id="AP027729">
    <property type="protein sequence ID" value="BDZ43478.1"/>
    <property type="molecule type" value="Genomic_DNA"/>
</dbReference>
<dbReference type="Proteomes" id="UP001321475">
    <property type="component" value="Chromosome"/>
</dbReference>
<name>A0ABN6XJI1_9CELL</name>
<feature type="domain" description="RuvB-like AAA+ ATPase" evidence="4">
    <location>
        <begin position="51"/>
        <end position="93"/>
    </location>
</feature>